<sequence length="105" mass="12188">MAERRRHKKRIQEVSEPTKEEKAVAKYLRFNCPTKSTNMMGHRVDYFIGQCSASALHRFLRHGRLFRTADLSKNAVLGWPLFALRQSSFFCHTAFIFASFCDTAD</sequence>
<dbReference type="PANTHER" id="PTHR12443">
    <property type="entry name" value="TRANSLOCATION PROTEIN SEC62"/>
    <property type="match status" value="1"/>
</dbReference>
<evidence type="ECO:0000256" key="7">
    <source>
        <dbReference type="ARBA" id="ARBA00022927"/>
    </source>
</evidence>
<organism evidence="11 12">
    <name type="scientific">Fundulus heteroclitus</name>
    <name type="common">Killifish</name>
    <name type="synonym">Mummichog</name>
    <dbReference type="NCBI Taxonomy" id="8078"/>
    <lineage>
        <taxon>Eukaryota</taxon>
        <taxon>Metazoa</taxon>
        <taxon>Chordata</taxon>
        <taxon>Craniata</taxon>
        <taxon>Vertebrata</taxon>
        <taxon>Euteleostomi</taxon>
        <taxon>Actinopterygii</taxon>
        <taxon>Neopterygii</taxon>
        <taxon>Teleostei</taxon>
        <taxon>Neoteleostei</taxon>
        <taxon>Acanthomorphata</taxon>
        <taxon>Ovalentaria</taxon>
        <taxon>Atherinomorphae</taxon>
        <taxon>Cyprinodontiformes</taxon>
        <taxon>Fundulidae</taxon>
        <taxon>Fundulus</taxon>
    </lineage>
</organism>
<dbReference type="GeneTree" id="ENSGT00940000175480"/>
<dbReference type="Proteomes" id="UP000265000">
    <property type="component" value="Unplaced"/>
</dbReference>
<keyword evidence="8" id="KW-1133">Transmembrane helix</keyword>
<keyword evidence="6" id="KW-0256">Endoplasmic reticulum</keyword>
<evidence type="ECO:0000256" key="10">
    <source>
        <dbReference type="ARBA" id="ARBA00023136"/>
    </source>
</evidence>
<dbReference type="STRING" id="8078.ENSFHEP00000008600"/>
<keyword evidence="7" id="KW-0653">Protein transport</keyword>
<keyword evidence="5" id="KW-0812">Transmembrane</keyword>
<dbReference type="Ensembl" id="ENSFHET00000001879.1">
    <property type="protein sequence ID" value="ENSFHEP00000008600.1"/>
    <property type="gene ID" value="ENSFHEG00000009786.1"/>
</dbReference>
<keyword evidence="12" id="KW-1185">Reference proteome</keyword>
<evidence type="ECO:0000256" key="1">
    <source>
        <dbReference type="ARBA" id="ARBA00004477"/>
    </source>
</evidence>
<keyword evidence="4" id="KW-0813">Transport</keyword>
<evidence type="ECO:0000313" key="12">
    <source>
        <dbReference type="Proteomes" id="UP000265000"/>
    </source>
</evidence>
<evidence type="ECO:0000256" key="5">
    <source>
        <dbReference type="ARBA" id="ARBA00022692"/>
    </source>
</evidence>
<evidence type="ECO:0000256" key="8">
    <source>
        <dbReference type="ARBA" id="ARBA00022989"/>
    </source>
</evidence>
<reference evidence="11" key="1">
    <citation type="submission" date="2025-08" db="UniProtKB">
        <authorList>
            <consortium name="Ensembl"/>
        </authorList>
    </citation>
    <scope>IDENTIFICATION</scope>
</reference>
<evidence type="ECO:0000256" key="9">
    <source>
        <dbReference type="ARBA" id="ARBA00023010"/>
    </source>
</evidence>
<evidence type="ECO:0000256" key="2">
    <source>
        <dbReference type="ARBA" id="ARBA00010604"/>
    </source>
</evidence>
<dbReference type="AlphaFoldDB" id="A0A3Q2P9M1"/>
<name>A0A3Q2P9M1_FUNHE</name>
<evidence type="ECO:0000256" key="4">
    <source>
        <dbReference type="ARBA" id="ARBA00022448"/>
    </source>
</evidence>
<evidence type="ECO:0000313" key="11">
    <source>
        <dbReference type="Ensembl" id="ENSFHEP00000008600.1"/>
    </source>
</evidence>
<evidence type="ECO:0000256" key="6">
    <source>
        <dbReference type="ARBA" id="ARBA00022824"/>
    </source>
</evidence>
<proteinExistence type="inferred from homology"/>
<keyword evidence="10" id="KW-0472">Membrane</keyword>
<comment type="similarity">
    <text evidence="2">Belongs to the SEC62 family.</text>
</comment>
<comment type="subcellular location">
    <subcellularLocation>
        <location evidence="1">Endoplasmic reticulum membrane</location>
        <topology evidence="1">Multi-pass membrane protein</topology>
    </subcellularLocation>
</comment>
<protein>
    <recommendedName>
        <fullName evidence="3">Translocation protein SEC62</fullName>
    </recommendedName>
</protein>
<keyword evidence="9" id="KW-0811">Translocation</keyword>
<reference evidence="11" key="2">
    <citation type="submission" date="2025-09" db="UniProtKB">
        <authorList>
            <consortium name="Ensembl"/>
        </authorList>
    </citation>
    <scope>IDENTIFICATION</scope>
</reference>
<dbReference type="InterPro" id="IPR004728">
    <property type="entry name" value="Sec62"/>
</dbReference>
<dbReference type="GO" id="GO:0005789">
    <property type="term" value="C:endoplasmic reticulum membrane"/>
    <property type="evidence" value="ECO:0007669"/>
    <property type="project" value="UniProtKB-SubCell"/>
</dbReference>
<accession>A0A3Q2P9M1</accession>
<dbReference type="PANTHER" id="PTHR12443:SF9">
    <property type="entry name" value="TRANSLOCATION PROTEIN SEC62"/>
    <property type="match status" value="1"/>
</dbReference>
<evidence type="ECO:0000256" key="3">
    <source>
        <dbReference type="ARBA" id="ARBA00021257"/>
    </source>
</evidence>
<dbReference type="GO" id="GO:0031204">
    <property type="term" value="P:post-translational protein targeting to membrane, translocation"/>
    <property type="evidence" value="ECO:0007669"/>
    <property type="project" value="TreeGrafter"/>
</dbReference>